<keyword evidence="2" id="KW-0349">Heme</keyword>
<reference evidence="3 4" key="1">
    <citation type="submission" date="2022-10" db="EMBL/GenBank/DDBJ databases">
        <title>Chitinophaga nivalis PC15 sp. nov., isolated from Pyeongchang county, South Korea.</title>
        <authorList>
            <person name="Trinh H.N."/>
        </authorList>
    </citation>
    <scope>NUCLEOTIDE SEQUENCE [LARGE SCALE GENOMIC DNA]</scope>
    <source>
        <strain evidence="3 4">PC14</strain>
    </source>
</reference>
<dbReference type="InterPro" id="IPR036396">
    <property type="entry name" value="Cyt_P450_sf"/>
</dbReference>
<comment type="caution">
    <text evidence="3">The sequence shown here is derived from an EMBL/GenBank/DDBJ whole genome shotgun (WGS) entry which is preliminary data.</text>
</comment>
<evidence type="ECO:0000313" key="4">
    <source>
        <dbReference type="Proteomes" id="UP001207742"/>
    </source>
</evidence>
<name>A0ABT3II88_9BACT</name>
<dbReference type="Gene3D" id="1.10.630.10">
    <property type="entry name" value="Cytochrome P450"/>
    <property type="match status" value="1"/>
</dbReference>
<dbReference type="InterPro" id="IPR017972">
    <property type="entry name" value="Cyt_P450_CS"/>
</dbReference>
<dbReference type="PANTHER" id="PTHR46696">
    <property type="entry name" value="P450, PUTATIVE (EUROFUNG)-RELATED"/>
    <property type="match status" value="1"/>
</dbReference>
<dbReference type="Pfam" id="PF00067">
    <property type="entry name" value="p450"/>
    <property type="match status" value="1"/>
</dbReference>
<protein>
    <submittedName>
        <fullName evidence="3">Cytochrome P450</fullName>
    </submittedName>
</protein>
<evidence type="ECO:0000256" key="1">
    <source>
        <dbReference type="ARBA" id="ARBA00010617"/>
    </source>
</evidence>
<dbReference type="EMBL" id="JAPDNS010000001">
    <property type="protein sequence ID" value="MCW3483677.1"/>
    <property type="molecule type" value="Genomic_DNA"/>
</dbReference>
<gene>
    <name evidence="3" type="ORF">OL497_07215</name>
</gene>
<sequence length="401" mass="45921">MHSINFFSEDYQENPYYYYQQMHERYPLFYHEPTDSYVISLFEDVERAFKDPIFTSQNYSWQMEPIHGVTMIQMDGREHAKNRNVVVPSFRGKELLEQTFPMIQQSAASLIAAFNGRDVIELRKEFTNIFPIKVIVDILGLPGEDLHLFHRWYTLTSRQFENIANSPEILHTAMAAMEEYRQYMSQVIDERKEHPGTDLLSVLCTASIDGVEMPKDRIMGFCSALLQAGGETTDKALASMFRNLLLNPDQLALLRQDKTLLDRAITESLRYSPPAHMIYRVTSEKVQVTGGEIPANATVVCMLAAANRDASKFEKPDEFNILRKEIDPKTAYSGATGISSFGFGRHFCVGAQLAKMEMQVAVEALLDHMAEFEFADNKVPREIGIFTRYPESMSIRYKVKI</sequence>
<keyword evidence="4" id="KW-1185">Reference proteome</keyword>
<organism evidence="3 4">
    <name type="scientific">Chitinophaga nivalis</name>
    <dbReference type="NCBI Taxonomy" id="2991709"/>
    <lineage>
        <taxon>Bacteria</taxon>
        <taxon>Pseudomonadati</taxon>
        <taxon>Bacteroidota</taxon>
        <taxon>Chitinophagia</taxon>
        <taxon>Chitinophagales</taxon>
        <taxon>Chitinophagaceae</taxon>
        <taxon>Chitinophaga</taxon>
    </lineage>
</organism>
<dbReference type="PANTHER" id="PTHR46696:SF3">
    <property type="entry name" value="PULCHERRIMINIC ACID SYNTHASE"/>
    <property type="match status" value="1"/>
</dbReference>
<dbReference type="InterPro" id="IPR002397">
    <property type="entry name" value="Cyt_P450_B"/>
</dbReference>
<keyword evidence="2" id="KW-0479">Metal-binding</keyword>
<dbReference type="RefSeq" id="WP_264729197.1">
    <property type="nucleotide sequence ID" value="NZ_JAPDNR010000001.1"/>
</dbReference>
<dbReference type="InterPro" id="IPR001128">
    <property type="entry name" value="Cyt_P450"/>
</dbReference>
<dbReference type="Proteomes" id="UP001207742">
    <property type="component" value="Unassembled WGS sequence"/>
</dbReference>
<accession>A0ABT3II88</accession>
<evidence type="ECO:0000313" key="3">
    <source>
        <dbReference type="EMBL" id="MCW3483677.1"/>
    </source>
</evidence>
<dbReference type="PRINTS" id="PR00385">
    <property type="entry name" value="P450"/>
</dbReference>
<dbReference type="PROSITE" id="PS00086">
    <property type="entry name" value="CYTOCHROME_P450"/>
    <property type="match status" value="1"/>
</dbReference>
<keyword evidence="2" id="KW-0503">Monooxygenase</keyword>
<evidence type="ECO:0000256" key="2">
    <source>
        <dbReference type="RuleBase" id="RU000461"/>
    </source>
</evidence>
<proteinExistence type="inferred from homology"/>
<dbReference type="PRINTS" id="PR00359">
    <property type="entry name" value="BP450"/>
</dbReference>
<dbReference type="SUPFAM" id="SSF48264">
    <property type="entry name" value="Cytochrome P450"/>
    <property type="match status" value="1"/>
</dbReference>
<keyword evidence="2" id="KW-0560">Oxidoreductase</keyword>
<comment type="similarity">
    <text evidence="1 2">Belongs to the cytochrome P450 family.</text>
</comment>
<keyword evidence="2" id="KW-0408">Iron</keyword>